<gene>
    <name evidence="1" type="ORF">K470DRAFT_268494</name>
</gene>
<accession>A0A6A7C6B8</accession>
<keyword evidence="2" id="KW-1185">Reference proteome</keyword>
<reference evidence="1" key="1">
    <citation type="journal article" date="2020" name="Stud. Mycol.">
        <title>101 Dothideomycetes genomes: a test case for predicting lifestyles and emergence of pathogens.</title>
        <authorList>
            <person name="Haridas S."/>
            <person name="Albert R."/>
            <person name="Binder M."/>
            <person name="Bloem J."/>
            <person name="Labutti K."/>
            <person name="Salamov A."/>
            <person name="Andreopoulos B."/>
            <person name="Baker S."/>
            <person name="Barry K."/>
            <person name="Bills G."/>
            <person name="Bluhm B."/>
            <person name="Cannon C."/>
            <person name="Castanera R."/>
            <person name="Culley D."/>
            <person name="Daum C."/>
            <person name="Ezra D."/>
            <person name="Gonzalez J."/>
            <person name="Henrissat B."/>
            <person name="Kuo A."/>
            <person name="Liang C."/>
            <person name="Lipzen A."/>
            <person name="Lutzoni F."/>
            <person name="Magnuson J."/>
            <person name="Mondo S."/>
            <person name="Nolan M."/>
            <person name="Ohm R."/>
            <person name="Pangilinan J."/>
            <person name="Park H.-J."/>
            <person name="Ramirez L."/>
            <person name="Alfaro M."/>
            <person name="Sun H."/>
            <person name="Tritt A."/>
            <person name="Yoshinaga Y."/>
            <person name="Zwiers L.-H."/>
            <person name="Turgeon B."/>
            <person name="Goodwin S."/>
            <person name="Spatafora J."/>
            <person name="Crous P."/>
            <person name="Grigoriev I."/>
        </authorList>
    </citation>
    <scope>NUCLEOTIDE SEQUENCE</scope>
    <source>
        <strain evidence="1">CBS 480.64</strain>
    </source>
</reference>
<sequence length="130" mass="15107">MRRDQILTTGFPTTEDVKIIRRPKLVMVIGVPLDTRITNGGGPENDEWIKDISKKHAVRIELVSWLYTAKQLDHIRAQKKQTKYSLLMEVTSEQDQQHLVKEGMYHGALWLPVKLCDAMTRTVQCFKSWK</sequence>
<organism evidence="1 2">
    <name type="scientific">Piedraia hortae CBS 480.64</name>
    <dbReference type="NCBI Taxonomy" id="1314780"/>
    <lineage>
        <taxon>Eukaryota</taxon>
        <taxon>Fungi</taxon>
        <taxon>Dikarya</taxon>
        <taxon>Ascomycota</taxon>
        <taxon>Pezizomycotina</taxon>
        <taxon>Dothideomycetes</taxon>
        <taxon>Dothideomycetidae</taxon>
        <taxon>Capnodiales</taxon>
        <taxon>Piedraiaceae</taxon>
        <taxon>Piedraia</taxon>
    </lineage>
</organism>
<evidence type="ECO:0000313" key="2">
    <source>
        <dbReference type="Proteomes" id="UP000799421"/>
    </source>
</evidence>
<proteinExistence type="predicted"/>
<evidence type="ECO:0000313" key="1">
    <source>
        <dbReference type="EMBL" id="KAF2862923.1"/>
    </source>
</evidence>
<dbReference type="AlphaFoldDB" id="A0A6A7C6B8"/>
<protein>
    <submittedName>
        <fullName evidence="1">Uncharacterized protein</fullName>
    </submittedName>
</protein>
<dbReference type="EMBL" id="MU005963">
    <property type="protein sequence ID" value="KAF2862923.1"/>
    <property type="molecule type" value="Genomic_DNA"/>
</dbReference>
<dbReference type="OrthoDB" id="3959920at2759"/>
<dbReference type="Proteomes" id="UP000799421">
    <property type="component" value="Unassembled WGS sequence"/>
</dbReference>
<name>A0A6A7C6B8_9PEZI</name>